<protein>
    <submittedName>
        <fullName evidence="5">NUDIX domain-containing protein</fullName>
    </submittedName>
</protein>
<keyword evidence="2 3" id="KW-0378">Hydrolase</keyword>
<keyword evidence="6" id="KW-1185">Reference proteome</keyword>
<dbReference type="RefSeq" id="WP_068867707.1">
    <property type="nucleotide sequence ID" value="NZ_VDCI01000001.1"/>
</dbReference>
<accession>A0A5C4S3K4</accession>
<dbReference type="PANTHER" id="PTHR43046">
    <property type="entry name" value="GDP-MANNOSE MANNOSYL HYDROLASE"/>
    <property type="match status" value="1"/>
</dbReference>
<organism evidence="5 6">
    <name type="scientific">Prosthecochloris vibrioformis</name>
    <name type="common">Chlorobium vibrioforme</name>
    <dbReference type="NCBI Taxonomy" id="1098"/>
    <lineage>
        <taxon>Bacteria</taxon>
        <taxon>Pseudomonadati</taxon>
        <taxon>Chlorobiota</taxon>
        <taxon>Chlorobiia</taxon>
        <taxon>Chlorobiales</taxon>
        <taxon>Chlorobiaceae</taxon>
        <taxon>Prosthecochloris</taxon>
    </lineage>
</organism>
<dbReference type="EMBL" id="VDCI01000001">
    <property type="protein sequence ID" value="TNJ38076.1"/>
    <property type="molecule type" value="Genomic_DNA"/>
</dbReference>
<evidence type="ECO:0000259" key="4">
    <source>
        <dbReference type="PROSITE" id="PS51462"/>
    </source>
</evidence>
<dbReference type="InterPro" id="IPR000086">
    <property type="entry name" value="NUDIX_hydrolase_dom"/>
</dbReference>
<evidence type="ECO:0000313" key="6">
    <source>
        <dbReference type="Proteomes" id="UP000309544"/>
    </source>
</evidence>
<evidence type="ECO:0000313" key="5">
    <source>
        <dbReference type="EMBL" id="TNJ38076.1"/>
    </source>
</evidence>
<sequence>MPKLRVSALCLHDGHALFIEHKSFAPDDPALPSTYWILPGGVVEPRETLHEAVRREMLEETGLSCEVGEMVFVKELLYPEPEADNRGSRHHSISIGFSCQVTGGELITGKDPELGDQEQVIIEARWLPLERLGEYEIYPPFLYELVPVYHRSGATGQPPRFYDTSV</sequence>
<name>A0A5C4S3K4_PROVB</name>
<dbReference type="Pfam" id="PF00293">
    <property type="entry name" value="NUDIX"/>
    <property type="match status" value="1"/>
</dbReference>
<proteinExistence type="inferred from homology"/>
<comment type="caution">
    <text evidence="5">The sequence shown here is derived from an EMBL/GenBank/DDBJ whole genome shotgun (WGS) entry which is preliminary data.</text>
</comment>
<dbReference type="PROSITE" id="PS00893">
    <property type="entry name" value="NUDIX_BOX"/>
    <property type="match status" value="1"/>
</dbReference>
<dbReference type="InterPro" id="IPR020476">
    <property type="entry name" value="Nudix_hydrolase"/>
</dbReference>
<dbReference type="Gene3D" id="3.90.79.10">
    <property type="entry name" value="Nucleoside Triphosphate Pyrophosphohydrolase"/>
    <property type="match status" value="1"/>
</dbReference>
<dbReference type="Proteomes" id="UP000309544">
    <property type="component" value="Unassembled WGS sequence"/>
</dbReference>
<comment type="similarity">
    <text evidence="3">Belongs to the Nudix hydrolase family.</text>
</comment>
<dbReference type="PRINTS" id="PR00502">
    <property type="entry name" value="NUDIXFAMILY"/>
</dbReference>
<evidence type="ECO:0000256" key="3">
    <source>
        <dbReference type="RuleBase" id="RU003476"/>
    </source>
</evidence>
<gene>
    <name evidence="5" type="ORF">FGF68_02530</name>
</gene>
<dbReference type="GO" id="GO:0016787">
    <property type="term" value="F:hydrolase activity"/>
    <property type="evidence" value="ECO:0007669"/>
    <property type="project" value="UniProtKB-KW"/>
</dbReference>
<dbReference type="SUPFAM" id="SSF55811">
    <property type="entry name" value="Nudix"/>
    <property type="match status" value="1"/>
</dbReference>
<feature type="domain" description="Nudix hydrolase" evidence="4">
    <location>
        <begin position="1"/>
        <end position="151"/>
    </location>
</feature>
<comment type="cofactor">
    <cofactor evidence="1">
        <name>Mg(2+)</name>
        <dbReference type="ChEBI" id="CHEBI:18420"/>
    </cofactor>
</comment>
<evidence type="ECO:0000256" key="2">
    <source>
        <dbReference type="ARBA" id="ARBA00022801"/>
    </source>
</evidence>
<dbReference type="AlphaFoldDB" id="A0A5C4S3K4"/>
<evidence type="ECO:0000256" key="1">
    <source>
        <dbReference type="ARBA" id="ARBA00001946"/>
    </source>
</evidence>
<dbReference type="InterPro" id="IPR020084">
    <property type="entry name" value="NUDIX_hydrolase_CS"/>
</dbReference>
<dbReference type="InterPro" id="IPR015797">
    <property type="entry name" value="NUDIX_hydrolase-like_dom_sf"/>
</dbReference>
<dbReference type="PANTHER" id="PTHR43046:SF14">
    <property type="entry name" value="MUTT_NUDIX FAMILY PROTEIN"/>
    <property type="match status" value="1"/>
</dbReference>
<dbReference type="PROSITE" id="PS51462">
    <property type="entry name" value="NUDIX"/>
    <property type="match status" value="1"/>
</dbReference>
<reference evidence="5 6" key="1">
    <citation type="submission" date="2019-05" db="EMBL/GenBank/DDBJ databases">
        <title>Draft Whole-Genome sequence of the green sulfur bacterium Prosthecochloris vibrioformis DSM 260.</title>
        <authorList>
            <person name="Meyer T.E."/>
            <person name="Kyndt J.A."/>
        </authorList>
    </citation>
    <scope>NUCLEOTIDE SEQUENCE [LARGE SCALE GENOMIC DNA]</scope>
    <source>
        <strain evidence="5 6">DSM 260</strain>
    </source>
</reference>